<feature type="compositionally biased region" description="Polar residues" evidence="1">
    <location>
        <begin position="1"/>
        <end position="10"/>
    </location>
</feature>
<keyword evidence="2" id="KW-0472">Membrane</keyword>
<dbReference type="Proteomes" id="UP000663852">
    <property type="component" value="Unassembled WGS sequence"/>
</dbReference>
<feature type="transmembrane region" description="Helical" evidence="2">
    <location>
        <begin position="50"/>
        <end position="73"/>
    </location>
</feature>
<feature type="compositionally biased region" description="Basic and acidic residues" evidence="1">
    <location>
        <begin position="12"/>
        <end position="33"/>
    </location>
</feature>
<evidence type="ECO:0000256" key="2">
    <source>
        <dbReference type="SAM" id="Phobius"/>
    </source>
</evidence>
<evidence type="ECO:0000313" key="4">
    <source>
        <dbReference type="Proteomes" id="UP000663852"/>
    </source>
</evidence>
<organism evidence="3 4">
    <name type="scientific">Adineta ricciae</name>
    <name type="common">Rotifer</name>
    <dbReference type="NCBI Taxonomy" id="249248"/>
    <lineage>
        <taxon>Eukaryota</taxon>
        <taxon>Metazoa</taxon>
        <taxon>Spiralia</taxon>
        <taxon>Gnathifera</taxon>
        <taxon>Rotifera</taxon>
        <taxon>Eurotatoria</taxon>
        <taxon>Bdelloidea</taxon>
        <taxon>Adinetida</taxon>
        <taxon>Adinetidae</taxon>
        <taxon>Adineta</taxon>
    </lineage>
</organism>
<sequence length="125" mass="14312">MDSKQCTQDVSIAHRDADEKQTNEMKNEKKASSPEDNLAQKGLKTSSIKFLFQCLTLMDIFYVIMAIIASGFIRRSINFTSLSEEYCPPGIELTSTNYYTVLSSCNFTDTNHDLRHQTQRQINFI</sequence>
<gene>
    <name evidence="3" type="ORF">EDS130_LOCUS3306</name>
</gene>
<proteinExistence type="predicted"/>
<name>A0A813QPI2_ADIRI</name>
<comment type="caution">
    <text evidence="3">The sequence shown here is derived from an EMBL/GenBank/DDBJ whole genome shotgun (WGS) entry which is preliminary data.</text>
</comment>
<reference evidence="3" key="1">
    <citation type="submission" date="2021-02" db="EMBL/GenBank/DDBJ databases">
        <authorList>
            <person name="Nowell W R."/>
        </authorList>
    </citation>
    <scope>NUCLEOTIDE SEQUENCE</scope>
</reference>
<protein>
    <submittedName>
        <fullName evidence="3">Uncharacterized protein</fullName>
    </submittedName>
</protein>
<keyword evidence="2" id="KW-1133">Transmembrane helix</keyword>
<accession>A0A813QPI2</accession>
<dbReference type="AlphaFoldDB" id="A0A813QPI2"/>
<dbReference type="EMBL" id="CAJNOJ010000008">
    <property type="protein sequence ID" value="CAF0770883.1"/>
    <property type="molecule type" value="Genomic_DNA"/>
</dbReference>
<feature type="region of interest" description="Disordered" evidence="1">
    <location>
        <begin position="1"/>
        <end position="38"/>
    </location>
</feature>
<keyword evidence="2" id="KW-0812">Transmembrane</keyword>
<dbReference type="OrthoDB" id="6500128at2759"/>
<evidence type="ECO:0000313" key="3">
    <source>
        <dbReference type="EMBL" id="CAF0770883.1"/>
    </source>
</evidence>
<evidence type="ECO:0000256" key="1">
    <source>
        <dbReference type="SAM" id="MobiDB-lite"/>
    </source>
</evidence>